<organism evidence="2 3">
    <name type="scientific">Cellulomonas soli</name>
    <dbReference type="NCBI Taxonomy" id="931535"/>
    <lineage>
        <taxon>Bacteria</taxon>
        <taxon>Bacillati</taxon>
        <taxon>Actinomycetota</taxon>
        <taxon>Actinomycetes</taxon>
        <taxon>Micrococcales</taxon>
        <taxon>Cellulomonadaceae</taxon>
        <taxon>Cellulomonas</taxon>
    </lineage>
</organism>
<evidence type="ECO:0000256" key="1">
    <source>
        <dbReference type="SAM" id="MobiDB-lite"/>
    </source>
</evidence>
<evidence type="ECO:0000313" key="3">
    <source>
        <dbReference type="Proteomes" id="UP000321798"/>
    </source>
</evidence>
<dbReference type="EMBL" id="BKAL01000010">
    <property type="protein sequence ID" value="GEP70011.1"/>
    <property type="molecule type" value="Genomic_DNA"/>
</dbReference>
<feature type="region of interest" description="Disordered" evidence="1">
    <location>
        <begin position="36"/>
        <end position="75"/>
    </location>
</feature>
<dbReference type="InterPro" id="IPR032716">
    <property type="entry name" value="ACC_epsilon"/>
</dbReference>
<proteinExistence type="predicted"/>
<dbReference type="GO" id="GO:0004658">
    <property type="term" value="F:propionyl-CoA carboxylase activity"/>
    <property type="evidence" value="ECO:0007669"/>
    <property type="project" value="InterPro"/>
</dbReference>
<protein>
    <recommendedName>
        <fullName evidence="4">Acetyl-CoA carboxylase biotin carboxyl carrier protein subunit</fullName>
    </recommendedName>
</protein>
<dbReference type="AlphaFoldDB" id="A0A512PFN9"/>
<dbReference type="Pfam" id="PF13822">
    <property type="entry name" value="ACC_epsilon"/>
    <property type="match status" value="1"/>
</dbReference>
<keyword evidence="3" id="KW-1185">Reference proteome</keyword>
<comment type="caution">
    <text evidence="2">The sequence shown here is derived from an EMBL/GenBank/DDBJ whole genome shotgun (WGS) entry which is preliminary data.</text>
</comment>
<sequence length="75" mass="7826">MNVPPPPPPHVQVVRGVPDDVELAALVAGLVAAAADAPGEEQDVPASAWADRRRGLRGDGSPAPGRDAWRWSLRG</sequence>
<name>A0A512PFN9_9CELL</name>
<accession>A0A512PFN9</accession>
<dbReference type="Proteomes" id="UP000321798">
    <property type="component" value="Unassembled WGS sequence"/>
</dbReference>
<evidence type="ECO:0008006" key="4">
    <source>
        <dbReference type="Google" id="ProtNLM"/>
    </source>
</evidence>
<reference evidence="2 3" key="1">
    <citation type="submission" date="2019-07" db="EMBL/GenBank/DDBJ databases">
        <title>Whole genome shotgun sequence of Cellulomonas soli NBRC 109434.</title>
        <authorList>
            <person name="Hosoyama A."/>
            <person name="Uohara A."/>
            <person name="Ohji S."/>
            <person name="Ichikawa N."/>
        </authorList>
    </citation>
    <scope>NUCLEOTIDE SEQUENCE [LARGE SCALE GENOMIC DNA]</scope>
    <source>
        <strain evidence="2 3">NBRC 109434</strain>
    </source>
</reference>
<evidence type="ECO:0000313" key="2">
    <source>
        <dbReference type="EMBL" id="GEP70011.1"/>
    </source>
</evidence>
<gene>
    <name evidence="2" type="ORF">CSO01_27260</name>
</gene>
<dbReference type="RefSeq" id="WP_223203654.1">
    <property type="nucleotide sequence ID" value="NZ_BAABBJ010000002.1"/>
</dbReference>
<dbReference type="GO" id="GO:0003989">
    <property type="term" value="F:acetyl-CoA carboxylase activity"/>
    <property type="evidence" value="ECO:0007669"/>
    <property type="project" value="InterPro"/>
</dbReference>